<dbReference type="PROSITE" id="PS51257">
    <property type="entry name" value="PROKAR_LIPOPROTEIN"/>
    <property type="match status" value="1"/>
</dbReference>
<organism evidence="1 2">
    <name type="scientific">Chryseobacterium soli</name>
    <dbReference type="NCBI Taxonomy" id="445961"/>
    <lineage>
        <taxon>Bacteria</taxon>
        <taxon>Pseudomonadati</taxon>
        <taxon>Bacteroidota</taxon>
        <taxon>Flavobacteriia</taxon>
        <taxon>Flavobacteriales</taxon>
        <taxon>Weeksellaceae</taxon>
        <taxon>Chryseobacterium group</taxon>
        <taxon>Chryseobacterium</taxon>
    </lineage>
</organism>
<evidence type="ECO:0008006" key="3">
    <source>
        <dbReference type="Google" id="ProtNLM"/>
    </source>
</evidence>
<reference evidence="1 2" key="1">
    <citation type="submission" date="2014-07" db="EMBL/GenBank/DDBJ databases">
        <title>Genome of Chryseobacterium soli DSM 19298.</title>
        <authorList>
            <person name="Stropko S.J."/>
            <person name="Pipes S.E."/>
            <person name="Newman J."/>
        </authorList>
    </citation>
    <scope>NUCLEOTIDE SEQUENCE [LARGE SCALE GENOMIC DNA]</scope>
    <source>
        <strain evidence="1 2">DSM 19298</strain>
    </source>
</reference>
<keyword evidence="2" id="KW-1185">Reference proteome</keyword>
<gene>
    <name evidence="1" type="ORF">IW15_06980</name>
</gene>
<dbReference type="eggNOG" id="ENOG50338P8">
    <property type="taxonomic scope" value="Bacteria"/>
</dbReference>
<dbReference type="Proteomes" id="UP000028705">
    <property type="component" value="Unassembled WGS sequence"/>
</dbReference>
<dbReference type="AlphaFoldDB" id="A0A086AA12"/>
<sequence length="303" mass="34812">MNRIKVIMIAVAAIFMYGCKKDNSKAESINLVEDFDVTKDAVFDTIAVPQHIRKIVKDISGINVYETSALAKGTIVSENFENFKKLKEIASDDELVSLLNNKNKVVAVYATIALWKKKPELTDQIFQQFLQLKTQIHTRNGCIVDDQNPAEPLYIQYINALDDKDVIHDARLKKLDSLIIFSPNPSESLLTEVFRYKLYPKQYNKQIEKLAFTTHKIPAINYLNRWYKGDYTNLLQKEFSSIITNDTLMDVNKQKALADLLSFRNPANKKVILDYIKKDSLSVKEHEILIELENNGIFPGQDY</sequence>
<evidence type="ECO:0000313" key="2">
    <source>
        <dbReference type="Proteomes" id="UP000028705"/>
    </source>
</evidence>
<accession>A0A086AA12</accession>
<dbReference type="STRING" id="445961.IW15_06980"/>
<evidence type="ECO:0000313" key="1">
    <source>
        <dbReference type="EMBL" id="KFF13526.1"/>
    </source>
</evidence>
<name>A0A086AA12_9FLAO</name>
<dbReference type="EMBL" id="JPRH01000002">
    <property type="protein sequence ID" value="KFF13526.1"/>
    <property type="molecule type" value="Genomic_DNA"/>
</dbReference>
<proteinExistence type="predicted"/>
<comment type="caution">
    <text evidence="1">The sequence shown here is derived from an EMBL/GenBank/DDBJ whole genome shotgun (WGS) entry which is preliminary data.</text>
</comment>
<protein>
    <recommendedName>
        <fullName evidence="3">Lipoprotein</fullName>
    </recommendedName>
</protein>